<sequence length="542" mass="62818">MLAKFLSQTSGQLKEHCALLSSEEKQNLYSKVLNEVKSTPRDSREGIDQLKKLSKVAVAIEETTESELLEKFNPLREINIAIYAPEEAKNYLFSLSDSSELYDLKEDREKAIYQAIKSNDRELVKHLLMVLTSGDLKLEFFKELEVLLSRAYEELKENLSQDMKNYLEKNISLKRFVCNNVDVLIAKPVDIRAMINLFIVQSGVNYKIDELLLIKIAEGLEEGELRLQINQMIELLMRQERFMELEYKVRRFKSELASGKSKYSDEVMKSSIEEREREMREIGDKSDQVILQYEKGTRRISIKKLYELAEALSTTARDLACGQEVSKRYEEEEILNLVRRHKEIKDQELRETFYLLTRFIRISEERSGKAVKIEVARGLVKAGVSAHVISRTTNLSISEYEEKKISIPYKVGQRIKEWRLRREYTQEDLANKVGITNQRIYEYEQGRAAVSLETLDEIAKVLSISIIDLIPESTEDENSEVGLSNLIEEYKKIESQELRDVLIKSLFEGIRVCNEKVREAKKVEVARNLIKEGISVDVISQI</sequence>
<comment type="caution">
    <text evidence="3">The sequence shown here is derived from an EMBL/GenBank/DDBJ whole genome shotgun (WGS) entry which is preliminary data.</text>
</comment>
<proteinExistence type="predicted"/>
<accession>A0A8X6GJ68</accession>
<dbReference type="InterPro" id="IPR010982">
    <property type="entry name" value="Lambda_DNA-bd_dom_sf"/>
</dbReference>
<feature type="domain" description="HTH cro/C1-type" evidence="2">
    <location>
        <begin position="415"/>
        <end position="469"/>
    </location>
</feature>
<keyword evidence="4" id="KW-1185">Reference proteome</keyword>
<name>A0A8X6GJ68_TRICU</name>
<evidence type="ECO:0000313" key="3">
    <source>
        <dbReference type="EMBL" id="GFR05417.1"/>
    </source>
</evidence>
<evidence type="ECO:0000256" key="1">
    <source>
        <dbReference type="ARBA" id="ARBA00023125"/>
    </source>
</evidence>
<protein>
    <recommendedName>
        <fullName evidence="2">HTH cro/C1-type domain-containing protein</fullName>
    </recommendedName>
</protein>
<dbReference type="AlphaFoldDB" id="A0A8X6GJ68"/>
<dbReference type="SMART" id="SM00530">
    <property type="entry name" value="HTH_XRE"/>
    <property type="match status" value="2"/>
</dbReference>
<keyword evidence="1" id="KW-0238">DNA-binding</keyword>
<gene>
    <name evidence="3" type="ORF">TNCT_404801</name>
</gene>
<dbReference type="Pfam" id="PF01381">
    <property type="entry name" value="HTH_3"/>
    <property type="match status" value="1"/>
</dbReference>
<dbReference type="InterPro" id="IPR001387">
    <property type="entry name" value="Cro/C1-type_HTH"/>
</dbReference>
<dbReference type="Gene3D" id="1.10.260.40">
    <property type="entry name" value="lambda repressor-like DNA-binding domains"/>
    <property type="match status" value="1"/>
</dbReference>
<dbReference type="GO" id="GO:0003677">
    <property type="term" value="F:DNA binding"/>
    <property type="evidence" value="ECO:0007669"/>
    <property type="project" value="UniProtKB-KW"/>
</dbReference>
<dbReference type="EMBL" id="BMAO01025851">
    <property type="protein sequence ID" value="GFR05417.1"/>
    <property type="molecule type" value="Genomic_DNA"/>
</dbReference>
<evidence type="ECO:0000313" key="4">
    <source>
        <dbReference type="Proteomes" id="UP000887116"/>
    </source>
</evidence>
<dbReference type="CDD" id="cd00093">
    <property type="entry name" value="HTH_XRE"/>
    <property type="match status" value="1"/>
</dbReference>
<dbReference type="PROSITE" id="PS50943">
    <property type="entry name" value="HTH_CROC1"/>
    <property type="match status" value="2"/>
</dbReference>
<evidence type="ECO:0000259" key="2">
    <source>
        <dbReference type="PROSITE" id="PS50943"/>
    </source>
</evidence>
<dbReference type="PANTHER" id="PTHR46558:SF4">
    <property type="entry name" value="DNA-BIDING PHAGE PROTEIN"/>
    <property type="match status" value="1"/>
</dbReference>
<dbReference type="PANTHER" id="PTHR46558">
    <property type="entry name" value="TRACRIPTIONAL REGULATORY PROTEIN-RELATED-RELATED"/>
    <property type="match status" value="1"/>
</dbReference>
<organism evidence="3 4">
    <name type="scientific">Trichonephila clavata</name>
    <name type="common">Joro spider</name>
    <name type="synonym">Nephila clavata</name>
    <dbReference type="NCBI Taxonomy" id="2740835"/>
    <lineage>
        <taxon>Eukaryota</taxon>
        <taxon>Metazoa</taxon>
        <taxon>Ecdysozoa</taxon>
        <taxon>Arthropoda</taxon>
        <taxon>Chelicerata</taxon>
        <taxon>Arachnida</taxon>
        <taxon>Araneae</taxon>
        <taxon>Araneomorphae</taxon>
        <taxon>Entelegynae</taxon>
        <taxon>Araneoidea</taxon>
        <taxon>Nephilidae</taxon>
        <taxon>Trichonephila</taxon>
    </lineage>
</organism>
<dbReference type="SUPFAM" id="SSF47413">
    <property type="entry name" value="lambda repressor-like DNA-binding domains"/>
    <property type="match status" value="1"/>
</dbReference>
<reference evidence="3" key="1">
    <citation type="submission" date="2020-07" db="EMBL/GenBank/DDBJ databases">
        <title>Multicomponent nature underlies the extraordinary mechanical properties of spider dragline silk.</title>
        <authorList>
            <person name="Kono N."/>
            <person name="Nakamura H."/>
            <person name="Mori M."/>
            <person name="Yoshida Y."/>
            <person name="Ohtoshi R."/>
            <person name="Malay A.D."/>
            <person name="Moran D.A.P."/>
            <person name="Tomita M."/>
            <person name="Numata K."/>
            <person name="Arakawa K."/>
        </authorList>
    </citation>
    <scope>NUCLEOTIDE SEQUENCE</scope>
</reference>
<dbReference type="Proteomes" id="UP000887116">
    <property type="component" value="Unassembled WGS sequence"/>
</dbReference>
<feature type="domain" description="HTH cro/C1-type" evidence="2">
    <location>
        <begin position="288"/>
        <end position="319"/>
    </location>
</feature>
<dbReference type="OrthoDB" id="8299682at2759"/>